<reference evidence="1 2" key="1">
    <citation type="journal article" date="2023" name="Nucleic Acids Res.">
        <title>The hologenome of Daphnia magna reveals possible DNA methylation and microbiome-mediated evolution of the host genome.</title>
        <authorList>
            <person name="Chaturvedi A."/>
            <person name="Li X."/>
            <person name="Dhandapani V."/>
            <person name="Marshall H."/>
            <person name="Kissane S."/>
            <person name="Cuenca-Cambronero M."/>
            <person name="Asole G."/>
            <person name="Calvet F."/>
            <person name="Ruiz-Romero M."/>
            <person name="Marangio P."/>
            <person name="Guigo R."/>
            <person name="Rago D."/>
            <person name="Mirbahai L."/>
            <person name="Eastwood N."/>
            <person name="Colbourne J.K."/>
            <person name="Zhou J."/>
            <person name="Mallon E."/>
            <person name="Orsini L."/>
        </authorList>
    </citation>
    <scope>NUCLEOTIDE SEQUENCE [LARGE SCALE GENOMIC DNA]</scope>
    <source>
        <strain evidence="1">LRV0_1</strain>
    </source>
</reference>
<protein>
    <recommendedName>
        <fullName evidence="3">Secreted protein</fullName>
    </recommendedName>
</protein>
<gene>
    <name evidence="1" type="ORF">OUZ56_027518</name>
</gene>
<dbReference type="Proteomes" id="UP001234178">
    <property type="component" value="Unassembled WGS sequence"/>
</dbReference>
<evidence type="ECO:0000313" key="1">
    <source>
        <dbReference type="EMBL" id="KAK4015003.1"/>
    </source>
</evidence>
<dbReference type="EMBL" id="JAOYFB010000004">
    <property type="protein sequence ID" value="KAK4015003.1"/>
    <property type="molecule type" value="Genomic_DNA"/>
</dbReference>
<proteinExistence type="predicted"/>
<comment type="caution">
    <text evidence="1">The sequence shown here is derived from an EMBL/GenBank/DDBJ whole genome shotgun (WGS) entry which is preliminary data.</text>
</comment>
<accession>A0ABQ9ZQ02</accession>
<name>A0ABQ9ZQ02_9CRUS</name>
<keyword evidence="2" id="KW-1185">Reference proteome</keyword>
<organism evidence="1 2">
    <name type="scientific">Daphnia magna</name>
    <dbReference type="NCBI Taxonomy" id="35525"/>
    <lineage>
        <taxon>Eukaryota</taxon>
        <taxon>Metazoa</taxon>
        <taxon>Ecdysozoa</taxon>
        <taxon>Arthropoda</taxon>
        <taxon>Crustacea</taxon>
        <taxon>Branchiopoda</taxon>
        <taxon>Diplostraca</taxon>
        <taxon>Cladocera</taxon>
        <taxon>Anomopoda</taxon>
        <taxon>Daphniidae</taxon>
        <taxon>Daphnia</taxon>
    </lineage>
</organism>
<sequence>MIHIRCWTITLRVVASMFFVCYQLALKHSGGEQLPKKKKERKKTLGTTGWTSIQTDVLWLNWLHSI</sequence>
<evidence type="ECO:0000313" key="2">
    <source>
        <dbReference type="Proteomes" id="UP001234178"/>
    </source>
</evidence>
<evidence type="ECO:0008006" key="3">
    <source>
        <dbReference type="Google" id="ProtNLM"/>
    </source>
</evidence>